<dbReference type="Proteomes" id="UP001497623">
    <property type="component" value="Unassembled WGS sequence"/>
</dbReference>
<dbReference type="InterPro" id="IPR016187">
    <property type="entry name" value="CTDL_fold"/>
</dbReference>
<dbReference type="CDD" id="cd00037">
    <property type="entry name" value="CLECT"/>
    <property type="match status" value="1"/>
</dbReference>
<evidence type="ECO:0000313" key="3">
    <source>
        <dbReference type="EMBL" id="CAL4124052.1"/>
    </source>
</evidence>
<dbReference type="InterPro" id="IPR016186">
    <property type="entry name" value="C-type_lectin-like/link_sf"/>
</dbReference>
<dbReference type="AlphaFoldDB" id="A0AAV2RHG7"/>
<accession>A0AAV2RHG7</accession>
<evidence type="ECO:0000259" key="2">
    <source>
        <dbReference type="PROSITE" id="PS50041"/>
    </source>
</evidence>
<dbReference type="SMART" id="SM00034">
    <property type="entry name" value="CLECT"/>
    <property type="match status" value="1"/>
</dbReference>
<proteinExistence type="predicted"/>
<dbReference type="Gene3D" id="3.10.100.10">
    <property type="entry name" value="Mannose-Binding Protein A, subunit A"/>
    <property type="match status" value="1"/>
</dbReference>
<gene>
    <name evidence="3" type="ORF">MNOR_LOCUS24194</name>
</gene>
<feature type="domain" description="C-type lectin" evidence="2">
    <location>
        <begin position="250"/>
        <end position="368"/>
    </location>
</feature>
<dbReference type="PROSITE" id="PS50041">
    <property type="entry name" value="C_TYPE_LECTIN_2"/>
    <property type="match status" value="1"/>
</dbReference>
<feature type="chain" id="PRO_5043393828" description="C-type lectin domain-containing protein" evidence="1">
    <location>
        <begin position="23"/>
        <end position="490"/>
    </location>
</feature>
<comment type="caution">
    <text evidence="3">The sequence shown here is derived from an EMBL/GenBank/DDBJ whole genome shotgun (WGS) entry which is preliminary data.</text>
</comment>
<organism evidence="3 4">
    <name type="scientific">Meganyctiphanes norvegica</name>
    <name type="common">Northern krill</name>
    <name type="synonym">Thysanopoda norvegica</name>
    <dbReference type="NCBI Taxonomy" id="48144"/>
    <lineage>
        <taxon>Eukaryota</taxon>
        <taxon>Metazoa</taxon>
        <taxon>Ecdysozoa</taxon>
        <taxon>Arthropoda</taxon>
        <taxon>Crustacea</taxon>
        <taxon>Multicrustacea</taxon>
        <taxon>Malacostraca</taxon>
        <taxon>Eumalacostraca</taxon>
        <taxon>Eucarida</taxon>
        <taxon>Euphausiacea</taxon>
        <taxon>Euphausiidae</taxon>
        <taxon>Meganyctiphanes</taxon>
    </lineage>
</organism>
<name>A0AAV2RHG7_MEGNR</name>
<feature type="signal peptide" evidence="1">
    <location>
        <begin position="1"/>
        <end position="22"/>
    </location>
</feature>
<feature type="non-terminal residue" evidence="3">
    <location>
        <position position="490"/>
    </location>
</feature>
<dbReference type="SUPFAM" id="SSF56436">
    <property type="entry name" value="C-type lectin-like"/>
    <property type="match status" value="1"/>
</dbReference>
<keyword evidence="4" id="KW-1185">Reference proteome</keyword>
<dbReference type="EMBL" id="CAXKWB010021995">
    <property type="protein sequence ID" value="CAL4124052.1"/>
    <property type="molecule type" value="Genomic_DNA"/>
</dbReference>
<protein>
    <recommendedName>
        <fullName evidence="2">C-type lectin domain-containing protein</fullName>
    </recommendedName>
</protein>
<dbReference type="InterPro" id="IPR001304">
    <property type="entry name" value="C-type_lectin-like"/>
</dbReference>
<evidence type="ECO:0000313" key="4">
    <source>
        <dbReference type="Proteomes" id="UP001497623"/>
    </source>
</evidence>
<sequence length="490" mass="55696">MDWHWCLILLILCTMQTDYAEACDDDFKKALLQEFENLLDTKLNPMNTQMNQINGKLATFESKLELLGGTAGDIHTGTEGLDRRSSESQLTTHNVNTMQLNLVDKFDSYEESINEIKSLSNNSFEELNNLKSYLEEKVSRVENDVSMILSDVKQAILPIDDMAGSINKIKQNIEYFKIPITELNFLEHESNALLKSVRQGMDACKGPSNAIMTQSSNIIQKMEEINENVWLNSMFMLAGGIDSCPEGVMVSTKCFTVIRDRPSNWTEAEKQCQSQGLVLAEPSDTVVVSLRRFLFEIYGDGSFWVNAIGDLRNFQWQRTNKVMDADSPLWSPGQPGDRVTPIYCLSLLAWEEDWTSSPGQPYHSRECSYIYNYPLCERLLQESETRKSPIIGLKENISEKLGSMENKIIDSIIMYNKSIDRILQDTDTMKGPILAVEENLSIKINFMKQNISTSQDIIDTLAQNISTSKEIIDNMEKNISSSLEKIDKQR</sequence>
<keyword evidence="1" id="KW-0732">Signal</keyword>
<evidence type="ECO:0000256" key="1">
    <source>
        <dbReference type="SAM" id="SignalP"/>
    </source>
</evidence>
<reference evidence="3 4" key="1">
    <citation type="submission" date="2024-05" db="EMBL/GenBank/DDBJ databases">
        <authorList>
            <person name="Wallberg A."/>
        </authorList>
    </citation>
    <scope>NUCLEOTIDE SEQUENCE [LARGE SCALE GENOMIC DNA]</scope>
</reference>